<accession>A0A1I7V4C0</accession>
<dbReference type="AlphaFoldDB" id="A0A1I7V4C0"/>
<proteinExistence type="predicted"/>
<name>A0A1I7V4C0_9PELO</name>
<dbReference type="eggNOG" id="ENOG502TIS9">
    <property type="taxonomic scope" value="Eukaryota"/>
</dbReference>
<dbReference type="STRING" id="1561998.A0A1I7V4C0"/>
<evidence type="ECO:0000313" key="2">
    <source>
        <dbReference type="Proteomes" id="UP000095282"/>
    </source>
</evidence>
<reference evidence="3" key="1">
    <citation type="submission" date="2016-11" db="UniProtKB">
        <authorList>
            <consortium name="WormBaseParasite"/>
        </authorList>
    </citation>
    <scope>IDENTIFICATION</scope>
</reference>
<evidence type="ECO:0000256" key="1">
    <source>
        <dbReference type="SAM" id="MobiDB-lite"/>
    </source>
</evidence>
<dbReference type="SUPFAM" id="SSF56436">
    <property type="entry name" value="C-type lectin-like"/>
    <property type="match status" value="1"/>
</dbReference>
<keyword evidence="2" id="KW-1185">Reference proteome</keyword>
<protein>
    <submittedName>
        <fullName evidence="3">C-type lectin domain-containing protein</fullName>
    </submittedName>
</protein>
<dbReference type="WBParaSite" id="Csp11.Scaffold630.g22259.t2">
    <property type="protein sequence ID" value="Csp11.Scaffold630.g22259.t2"/>
    <property type="gene ID" value="Csp11.Scaffold630.g22259"/>
</dbReference>
<dbReference type="Proteomes" id="UP000095282">
    <property type="component" value="Unplaced"/>
</dbReference>
<sequence length="249" mass="27853">MANSMFRPQRPSRHEECSCENHEEVPCEENGESTTTDYIESTVSSSTEKTTTVVTTTVVTTPSTTTQPTTTVPSSTTSTSPLPTTTPRICRNSGYTAFKRKNGWWCGQFYNLQVPGSQPYQGAVNNCFLNRDVLSSFETDEEWNHWRESKSYFKFLIHIVILGIYVSEPVNVTAIWLAASYNESIQQWYWSDGNAIPTMEPQPTVVTPGGQVAWFTYEGDRVLKVSNTSTDSTIWVNGFVCGHLSSVPI</sequence>
<feature type="region of interest" description="Disordered" evidence="1">
    <location>
        <begin position="60"/>
        <end position="85"/>
    </location>
</feature>
<dbReference type="InterPro" id="IPR016187">
    <property type="entry name" value="CTDL_fold"/>
</dbReference>
<organism evidence="2 3">
    <name type="scientific">Caenorhabditis tropicalis</name>
    <dbReference type="NCBI Taxonomy" id="1561998"/>
    <lineage>
        <taxon>Eukaryota</taxon>
        <taxon>Metazoa</taxon>
        <taxon>Ecdysozoa</taxon>
        <taxon>Nematoda</taxon>
        <taxon>Chromadorea</taxon>
        <taxon>Rhabditida</taxon>
        <taxon>Rhabditina</taxon>
        <taxon>Rhabditomorpha</taxon>
        <taxon>Rhabditoidea</taxon>
        <taxon>Rhabditidae</taxon>
        <taxon>Peloderinae</taxon>
        <taxon>Caenorhabditis</taxon>
    </lineage>
</organism>
<evidence type="ECO:0000313" key="3">
    <source>
        <dbReference type="WBParaSite" id="Csp11.Scaffold630.g22259.t2"/>
    </source>
</evidence>